<keyword evidence="5 8" id="KW-1133">Transmembrane helix</keyword>
<dbReference type="Pfam" id="PF00893">
    <property type="entry name" value="Multi_Drug_Res"/>
    <property type="match status" value="1"/>
</dbReference>
<evidence type="ECO:0000256" key="5">
    <source>
        <dbReference type="ARBA" id="ARBA00022989"/>
    </source>
</evidence>
<dbReference type="Proteomes" id="UP000183413">
    <property type="component" value="Unassembled WGS sequence"/>
</dbReference>
<dbReference type="RefSeq" id="WP_021598702.1">
    <property type="nucleotide sequence ID" value="NZ_CP083237.1"/>
</dbReference>
<dbReference type="GO" id="GO:0022857">
    <property type="term" value="F:transmembrane transporter activity"/>
    <property type="evidence" value="ECO:0007669"/>
    <property type="project" value="InterPro"/>
</dbReference>
<protein>
    <submittedName>
        <fullName evidence="9">Quaternary ammonium compound-resistance protein SugE</fullName>
    </submittedName>
</protein>
<evidence type="ECO:0000256" key="4">
    <source>
        <dbReference type="ARBA" id="ARBA00022692"/>
    </source>
</evidence>
<keyword evidence="2" id="KW-0813">Transport</keyword>
<evidence type="ECO:0000256" key="3">
    <source>
        <dbReference type="ARBA" id="ARBA00022475"/>
    </source>
</evidence>
<dbReference type="InterPro" id="IPR045324">
    <property type="entry name" value="Small_multidrug_res"/>
</dbReference>
<dbReference type="EMBL" id="FOVH01000007">
    <property type="protein sequence ID" value="SFO55254.1"/>
    <property type="molecule type" value="Genomic_DNA"/>
</dbReference>
<keyword evidence="4 7" id="KW-0812">Transmembrane</keyword>
<feature type="transmembrane region" description="Helical" evidence="8">
    <location>
        <begin position="57"/>
        <end position="79"/>
    </location>
</feature>
<dbReference type="PANTHER" id="PTHR30561">
    <property type="entry name" value="SMR FAMILY PROTON-DEPENDENT DRUG EFFLUX TRANSPORTER SUGE"/>
    <property type="match status" value="1"/>
</dbReference>
<evidence type="ECO:0000256" key="1">
    <source>
        <dbReference type="ARBA" id="ARBA00004651"/>
    </source>
</evidence>
<dbReference type="STRING" id="1993.SAMN04489713_107107"/>
<organism evidence="9 10">
    <name type="scientific">Actinomadura madurae</name>
    <dbReference type="NCBI Taxonomy" id="1993"/>
    <lineage>
        <taxon>Bacteria</taxon>
        <taxon>Bacillati</taxon>
        <taxon>Actinomycetota</taxon>
        <taxon>Actinomycetes</taxon>
        <taxon>Streptosporangiales</taxon>
        <taxon>Thermomonosporaceae</taxon>
        <taxon>Actinomadura</taxon>
    </lineage>
</organism>
<keyword evidence="3" id="KW-1003">Cell membrane</keyword>
<dbReference type="PANTHER" id="PTHR30561:SF0">
    <property type="entry name" value="GUANIDINIUM EXPORTER"/>
    <property type="match status" value="1"/>
</dbReference>
<dbReference type="InterPro" id="IPR000390">
    <property type="entry name" value="Small_drug/metabolite_transptr"/>
</dbReference>
<reference evidence="9 10" key="1">
    <citation type="submission" date="2016-10" db="EMBL/GenBank/DDBJ databases">
        <authorList>
            <person name="de Groot N.N."/>
        </authorList>
    </citation>
    <scope>NUCLEOTIDE SEQUENCE [LARGE SCALE GENOMIC DNA]</scope>
    <source>
        <strain evidence="9 10">DSM 43067</strain>
    </source>
</reference>
<dbReference type="AlphaFoldDB" id="A0A1I5I3T1"/>
<dbReference type="GeneID" id="99649206"/>
<evidence type="ECO:0000256" key="2">
    <source>
        <dbReference type="ARBA" id="ARBA00022448"/>
    </source>
</evidence>
<dbReference type="SUPFAM" id="SSF103481">
    <property type="entry name" value="Multidrug resistance efflux transporter EmrE"/>
    <property type="match status" value="1"/>
</dbReference>
<dbReference type="GO" id="GO:0005886">
    <property type="term" value="C:plasma membrane"/>
    <property type="evidence" value="ECO:0007669"/>
    <property type="project" value="UniProtKB-SubCell"/>
</dbReference>
<comment type="subcellular location">
    <subcellularLocation>
        <location evidence="1 7">Cell membrane</location>
        <topology evidence="1 7">Multi-pass membrane protein</topology>
    </subcellularLocation>
</comment>
<evidence type="ECO:0000256" key="6">
    <source>
        <dbReference type="ARBA" id="ARBA00023136"/>
    </source>
</evidence>
<evidence type="ECO:0000256" key="7">
    <source>
        <dbReference type="RuleBase" id="RU003942"/>
    </source>
</evidence>
<name>A0A1I5I3T1_9ACTN</name>
<keyword evidence="10" id="KW-1185">Reference proteome</keyword>
<dbReference type="Gene3D" id="1.10.3730.20">
    <property type="match status" value="1"/>
</dbReference>
<dbReference type="OrthoDB" id="21828at2"/>
<evidence type="ECO:0000313" key="10">
    <source>
        <dbReference type="Proteomes" id="UP000183413"/>
    </source>
</evidence>
<evidence type="ECO:0000256" key="8">
    <source>
        <dbReference type="SAM" id="Phobius"/>
    </source>
</evidence>
<accession>A0A1I5I3T1</accession>
<dbReference type="InParanoid" id="A0A1I5I3T1"/>
<dbReference type="FunFam" id="1.10.3730.20:FF:000001">
    <property type="entry name" value="Quaternary ammonium compound resistance transporter SugE"/>
    <property type="match status" value="1"/>
</dbReference>
<comment type="similarity">
    <text evidence="7">Belongs to the drug/metabolite transporter (DMT) superfamily. Small multidrug resistance (SMR) (TC 2.A.7.1) family.</text>
</comment>
<proteinExistence type="inferred from homology"/>
<evidence type="ECO:0000313" key="9">
    <source>
        <dbReference type="EMBL" id="SFO55254.1"/>
    </source>
</evidence>
<gene>
    <name evidence="9" type="ORF">SAMN04489713_107107</name>
</gene>
<dbReference type="InterPro" id="IPR037185">
    <property type="entry name" value="EmrE-like"/>
</dbReference>
<feature type="transmembrane region" description="Helical" evidence="8">
    <location>
        <begin position="85"/>
        <end position="103"/>
    </location>
</feature>
<dbReference type="eggNOG" id="COG2076">
    <property type="taxonomic scope" value="Bacteria"/>
</dbReference>
<sequence length="106" mass="10803">MAWVFLLVAGMMELVWAAALKESDGMTRLWPTVIGLSVALLSVVVLSVSLRTLPVGTAYAVFVGLGAAGVAAVGMVAFGESTAPARLLFLALILVGVAGLQLTEGS</sequence>
<keyword evidence="6 8" id="KW-0472">Membrane</keyword>
<feature type="transmembrane region" description="Helical" evidence="8">
    <location>
        <begin position="33"/>
        <end position="50"/>
    </location>
</feature>